<dbReference type="SUPFAM" id="SSF56349">
    <property type="entry name" value="DNA breaking-rejoining enzymes"/>
    <property type="match status" value="2"/>
</dbReference>
<dbReference type="Gene3D" id="1.10.443.10">
    <property type="entry name" value="Intergrase catalytic core"/>
    <property type="match status" value="2"/>
</dbReference>
<gene>
    <name evidence="6" type="ORF">J122_1700</name>
</gene>
<keyword evidence="2" id="KW-0229">DNA integration</keyword>
<evidence type="ECO:0000313" key="6">
    <source>
        <dbReference type="EMBL" id="KXO10191.1"/>
    </source>
</evidence>
<proteinExistence type="inferred from homology"/>
<sequence>MTKEVAQDWHRSSVAVADNMTLRLGERFGDLCHWAVDQGLEFPVELSFHILGLDEFTVGFENLVQELRHPESESILSDWSFNPVVHELKKFADGFASDSRLPKLYPSIGHGGGAKRNKRQFKDLASRTFLLSLIVNPLAVNTDEEVFCNRRRLRIWLIVHAAIRLIDFGCVADTSVSSAARFLQADSLDSRWALIDELLGRTKKLIGSAPHSFENFTSAMENAAGVMREVKSRPKSHNEFLNAILSIASGSCRQIESRTSAKTTAIPLHLKSKSSPIDELPFESGDSAYSVIPSVSDDDEGETFSYVTEVDPTDSAAQQTLSSGSVFMQTMELAHYLPWTWDRLLPPEVQLVESWVERTLQTMDRRDRFGGVLVWAAMQLSRSLQLVERIPIGTEMADEWSLSPDFMFLKRRSPRRHSAWRPDEVSRNLVEPFRDDLTIIVPERIKQSLEWVVDANESSTELTLGAVWNRLSEIKLETWFNGQAEKHFPRVTSAKLAQCKGQQLFGRSGDFSFSRLLASHPRSALPGACSYATWDVKAIEKGLQLEVTQGPNEQDSIHVMGSLLAPLESVLSEEIQKATEKLEQASGRGLVFYHNTLAQYVVTALYAASGARPLRDPFESIRHFSFACHCVYINDKNDEGLHNGRLVPLPQAAMELLALYLGHLNHLSQAIGTHRPELAEQIADMVQGRPATPSIPLFFLLDDHLRWHSMADAADLGCSLFDWGLPNNLFRHRYAQRLLKEGVDPEVIEGWMGHAERGAASYGDFSARCWAEDAKHYREVIEQVVRSLPFALPASVQEPPLLFLAETPPGSYREPEMFGQRARARERKKKLKAAIQQARADIELILNGRSLNEISDNELVRLSTRMLLRENHLPHPQASVRFRVFTKLMTKPEQETDSITETEPEGGDQKVRDGALASGAARQKILKKRLIKVSDERSLINPDIAASLTVYGHLQHWAELTNKSSFKAALSKSRALCVGTVLLSVEKRLGYQQLLLDVIKGDNFRLIQHRRQYFFEYSETLTADDFVLPVQRLEVSFKVASLLAHGRGKKNDVTLPAPRDIIEFKGLLAIYHDNHSGHPDPSMLELIDWLCNVINQSNLADMPGIVAAALSDRAPPTSVSLWDFARILHDRVIDLPSDEAQAAELPSRLPARLRDQETDKTRLQENAKTFTQLVTAALNDYEPRQSKALECDNSIQTICENYRGLISPSIILSGLWIADHARRGKAKWRKRFDPFARNTLTTYWSLLSPAVRGLLYDVDLVGLDSDEITELCAEMLEYKTLTSRYTGAFGKRLKDFFNWASRYGVASPEWDELDITSDYRSVSPGLITETEYQAAQQVIQEDGSLEVDDKRMLGFVLLLTYRFGLRAKEAINLLRRDWCEDERFHWVLVQNNQYRKLKSKPSRRAVPLLFTLSEIEQDLIDGVLARYQTIAWPETNRPILCETSDKGVPVLTSLAPRISEALIRILRSVTGNPTLVLHHCRHSFYNRIVPALFGLDSPLSNKLTDVLDHPALKRLILGEADGVSRRSAMAAGRLMGHRFPSTGLKNYCHLVTDWIDRLTPVVHQRARKLAGVVQISELPTRPATASPEMVAALDYPAPTLGALLRTLRLVGLGQRYERAAELMKIHPNVQAQLKSLINLANNRMRFSSPTDKNVKLKGEDCPNALLETLSDQAWSRLIHHAESLSEEKVLGWSGVSADYLDELRYMVSPNRQLLMYQASHFALAKHVTDLFQVPSSQFKVVAKNGHAEIMTEMRAAGFDVLPDSSIRFNLDGFPVYMNDRRTNARVTDYGGLILSRSKTGIVRNSFELALAFLAVGVLIQIDPGTISTAQGDSQWRSTAPTDC</sequence>
<dbReference type="GO" id="GO:0015074">
    <property type="term" value="P:DNA integration"/>
    <property type="evidence" value="ECO:0007669"/>
    <property type="project" value="UniProtKB-KW"/>
</dbReference>
<dbReference type="PANTHER" id="PTHR30349">
    <property type="entry name" value="PHAGE INTEGRASE-RELATED"/>
    <property type="match status" value="1"/>
</dbReference>
<evidence type="ECO:0008006" key="8">
    <source>
        <dbReference type="Google" id="ProtNLM"/>
    </source>
</evidence>
<evidence type="ECO:0000256" key="2">
    <source>
        <dbReference type="ARBA" id="ARBA00022908"/>
    </source>
</evidence>
<reference evidence="7" key="1">
    <citation type="submission" date="2015-12" db="EMBL/GenBank/DDBJ databases">
        <authorList>
            <person name="Lima A."/>
            <person name="Farahani Zayas N."/>
            <person name="Castro Da Silva M.A."/>
            <person name="Cabral A."/>
            <person name="Pessatti M.L."/>
        </authorList>
    </citation>
    <scope>NUCLEOTIDE SEQUENCE [LARGE SCALE GENOMIC DNA]</scope>
    <source>
        <strain evidence="7">LAMA 842</strain>
    </source>
</reference>
<dbReference type="PATRIC" id="fig|1306954.6.peg.3677"/>
<name>A0A137SCL8_9GAMM</name>
<keyword evidence="4" id="KW-0233">DNA recombination</keyword>
<dbReference type="PANTHER" id="PTHR30349:SF41">
    <property type="entry name" value="INTEGRASE_RECOMBINASE PROTEIN MJ0367-RELATED"/>
    <property type="match status" value="1"/>
</dbReference>
<feature type="region of interest" description="Disordered" evidence="5">
    <location>
        <begin position="892"/>
        <end position="914"/>
    </location>
</feature>
<dbReference type="RefSeq" id="WP_061331790.1">
    <property type="nucleotide sequence ID" value="NZ_LOCO01000007.1"/>
</dbReference>
<keyword evidence="3" id="KW-0238">DNA-binding</keyword>
<comment type="similarity">
    <text evidence="1">Belongs to the 'phage' integrase family.</text>
</comment>
<protein>
    <recommendedName>
        <fullName evidence="8">Tyr recombinase domain-containing protein</fullName>
    </recommendedName>
</protein>
<evidence type="ECO:0000256" key="4">
    <source>
        <dbReference type="ARBA" id="ARBA00023172"/>
    </source>
</evidence>
<evidence type="ECO:0000256" key="1">
    <source>
        <dbReference type="ARBA" id="ARBA00008857"/>
    </source>
</evidence>
<dbReference type="InterPro" id="IPR050090">
    <property type="entry name" value="Tyrosine_recombinase_XerCD"/>
</dbReference>
<dbReference type="EMBL" id="LOCO01000007">
    <property type="protein sequence ID" value="KXO10191.1"/>
    <property type="molecule type" value="Genomic_DNA"/>
</dbReference>
<dbReference type="InterPro" id="IPR013762">
    <property type="entry name" value="Integrase-like_cat_sf"/>
</dbReference>
<dbReference type="GO" id="GO:0003677">
    <property type="term" value="F:DNA binding"/>
    <property type="evidence" value="ECO:0007669"/>
    <property type="project" value="UniProtKB-KW"/>
</dbReference>
<evidence type="ECO:0000313" key="7">
    <source>
        <dbReference type="Proteomes" id="UP000070282"/>
    </source>
</evidence>
<dbReference type="GO" id="GO:0006310">
    <property type="term" value="P:DNA recombination"/>
    <property type="evidence" value="ECO:0007669"/>
    <property type="project" value="UniProtKB-KW"/>
</dbReference>
<organism evidence="6 7">
    <name type="scientific">Marinobacter excellens LAMA 842</name>
    <dbReference type="NCBI Taxonomy" id="1306954"/>
    <lineage>
        <taxon>Bacteria</taxon>
        <taxon>Pseudomonadati</taxon>
        <taxon>Pseudomonadota</taxon>
        <taxon>Gammaproteobacteria</taxon>
        <taxon>Pseudomonadales</taxon>
        <taxon>Marinobacteraceae</taxon>
        <taxon>Marinobacter</taxon>
    </lineage>
</organism>
<dbReference type="Proteomes" id="UP000070282">
    <property type="component" value="Unassembled WGS sequence"/>
</dbReference>
<accession>A0A137SCL8</accession>
<evidence type="ECO:0000256" key="3">
    <source>
        <dbReference type="ARBA" id="ARBA00023125"/>
    </source>
</evidence>
<dbReference type="InterPro" id="IPR011010">
    <property type="entry name" value="DNA_brk_join_enz"/>
</dbReference>
<feature type="compositionally biased region" description="Acidic residues" evidence="5">
    <location>
        <begin position="895"/>
        <end position="906"/>
    </location>
</feature>
<comment type="caution">
    <text evidence="6">The sequence shown here is derived from an EMBL/GenBank/DDBJ whole genome shotgun (WGS) entry which is preliminary data.</text>
</comment>
<evidence type="ECO:0000256" key="5">
    <source>
        <dbReference type="SAM" id="MobiDB-lite"/>
    </source>
</evidence>
<keyword evidence="7" id="KW-1185">Reference proteome</keyword>